<dbReference type="GeneID" id="727306"/>
<evidence type="ECO:0000313" key="3">
    <source>
        <dbReference type="EnsemblMetazoa" id="XP_001123015"/>
    </source>
</evidence>
<reference evidence="5" key="2">
    <citation type="submission" date="2025-04" db="UniProtKB">
        <authorList>
            <consortium name="RefSeq"/>
        </authorList>
    </citation>
    <scope>IDENTIFICATION</scope>
    <source>
        <strain evidence="5">DH4</strain>
        <tissue evidence="5">Whole body</tissue>
    </source>
</reference>
<evidence type="ECO:0000313" key="4">
    <source>
        <dbReference type="Proteomes" id="UP000005203"/>
    </source>
</evidence>
<evidence type="ECO:0000256" key="1">
    <source>
        <dbReference type="ARBA" id="ARBA00005578"/>
    </source>
</evidence>
<name>A0A7M7LIJ2_APIME</name>
<reference evidence="3" key="1">
    <citation type="submission" date="2021-01" db="UniProtKB">
        <authorList>
            <consortium name="EnsemblMetazoa"/>
        </authorList>
    </citation>
    <scope>IDENTIFICATION</scope>
    <source>
        <strain evidence="3">DH4</strain>
    </source>
</reference>
<dbReference type="GO" id="GO:0005759">
    <property type="term" value="C:mitochondrial matrix"/>
    <property type="evidence" value="ECO:0007669"/>
    <property type="project" value="TreeGrafter"/>
</dbReference>
<dbReference type="Pfam" id="PF01722">
    <property type="entry name" value="BolA"/>
    <property type="match status" value="1"/>
</dbReference>
<comment type="similarity">
    <text evidence="1 2">Belongs to the BolA/IbaG family.</text>
</comment>
<dbReference type="InterPro" id="IPR036065">
    <property type="entry name" value="BolA-like_sf"/>
</dbReference>
<dbReference type="AlphaFoldDB" id="A0A7M7LIJ2"/>
<dbReference type="InterPro" id="IPR052275">
    <property type="entry name" value="Mt_Fe-S_assembly_factor"/>
</dbReference>
<dbReference type="SUPFAM" id="SSF82657">
    <property type="entry name" value="BolA-like"/>
    <property type="match status" value="1"/>
</dbReference>
<dbReference type="EnsemblMetazoa" id="XM_001123015">
    <property type="protein sequence ID" value="XP_001123015"/>
    <property type="gene ID" value="LOC727306"/>
</dbReference>
<sequence>MFGRMFMSNFRNISLLSRVWNGPNSALAGKHAEQKMISILRNKFPKAKLIEVNDVSGGCGAMFEINVVAPEFKGLNTIKQHRLINEALKEEIKDMHGVRIYTSVPES</sequence>
<organism evidence="3">
    <name type="scientific">Apis mellifera</name>
    <name type="common">Honeybee</name>
    <dbReference type="NCBI Taxonomy" id="7460"/>
    <lineage>
        <taxon>Eukaryota</taxon>
        <taxon>Metazoa</taxon>
        <taxon>Ecdysozoa</taxon>
        <taxon>Arthropoda</taxon>
        <taxon>Hexapoda</taxon>
        <taxon>Insecta</taxon>
        <taxon>Pterygota</taxon>
        <taxon>Neoptera</taxon>
        <taxon>Endopterygota</taxon>
        <taxon>Hymenoptera</taxon>
        <taxon>Apocrita</taxon>
        <taxon>Aculeata</taxon>
        <taxon>Apoidea</taxon>
        <taxon>Anthophila</taxon>
        <taxon>Apidae</taxon>
        <taxon>Apis</taxon>
    </lineage>
</organism>
<accession>A0A8B6XFC5</accession>
<dbReference type="OMA" id="RVWNGPN"/>
<dbReference type="RefSeq" id="XP_001123015.2">
    <property type="nucleotide sequence ID" value="XM_001123015.5"/>
</dbReference>
<proteinExistence type="inferred from homology"/>
<dbReference type="Proteomes" id="UP000005203">
    <property type="component" value="Linkage group LG6"/>
</dbReference>
<dbReference type="InterPro" id="IPR002634">
    <property type="entry name" value="BolA"/>
</dbReference>
<dbReference type="PANTHER" id="PTHR46188">
    <property type="entry name" value="BOLA-LIKE PROTEIN 3"/>
    <property type="match status" value="1"/>
</dbReference>
<dbReference type="PANTHER" id="PTHR46188:SF1">
    <property type="entry name" value="BOLA-LIKE PROTEIN 3"/>
    <property type="match status" value="1"/>
</dbReference>
<evidence type="ECO:0000313" key="5">
    <source>
        <dbReference type="RefSeq" id="XP_001123015.2"/>
    </source>
</evidence>
<dbReference type="Gene3D" id="3.30.300.90">
    <property type="entry name" value="BolA-like"/>
    <property type="match status" value="1"/>
</dbReference>
<accession>A0A7M7LIJ2</accession>
<dbReference type="KEGG" id="ame:727306"/>
<protein>
    <submittedName>
        <fullName evidence="5">BolA-like protein 3 isoform X1</fullName>
    </submittedName>
</protein>
<evidence type="ECO:0000256" key="2">
    <source>
        <dbReference type="RuleBase" id="RU003860"/>
    </source>
</evidence>
<dbReference type="OrthoDB" id="203381at2759"/>
<gene>
    <name evidence="3" type="primary">727306</name>
    <name evidence="5" type="synonym">LOC727306</name>
</gene>
<keyword evidence="4" id="KW-1185">Reference proteome</keyword>